<dbReference type="Pfam" id="PF15365">
    <property type="entry name" value="PNRC"/>
    <property type="match status" value="1"/>
</dbReference>
<proteinExistence type="predicted"/>
<feature type="compositionally biased region" description="Acidic residues" evidence="2">
    <location>
        <begin position="297"/>
        <end position="318"/>
    </location>
</feature>
<protein>
    <submittedName>
        <fullName evidence="3">Uncharacterized protein</fullName>
    </submittedName>
</protein>
<comment type="caution">
    <text evidence="3">The sequence shown here is derived from an EMBL/GenBank/DDBJ whole genome shotgun (WGS) entry which is preliminary data.</text>
</comment>
<dbReference type="AlphaFoldDB" id="A0A8H3EM20"/>
<feature type="compositionally biased region" description="Low complexity" evidence="2">
    <location>
        <begin position="29"/>
        <end position="50"/>
    </location>
</feature>
<feature type="region of interest" description="Disordered" evidence="2">
    <location>
        <begin position="272"/>
        <end position="327"/>
    </location>
</feature>
<dbReference type="Proteomes" id="UP000664534">
    <property type="component" value="Unassembled WGS sequence"/>
</dbReference>
<accession>A0A8H3EM20</accession>
<evidence type="ECO:0000256" key="2">
    <source>
        <dbReference type="SAM" id="MobiDB-lite"/>
    </source>
</evidence>
<evidence type="ECO:0000313" key="3">
    <source>
        <dbReference type="EMBL" id="CAF9906943.1"/>
    </source>
</evidence>
<keyword evidence="4" id="KW-1185">Reference proteome</keyword>
<keyword evidence="1" id="KW-0175">Coiled coil</keyword>
<dbReference type="InterPro" id="IPR028322">
    <property type="entry name" value="PNRC-like_rgn"/>
</dbReference>
<dbReference type="EMBL" id="CAJPDT010000003">
    <property type="protein sequence ID" value="CAF9906943.1"/>
    <property type="molecule type" value="Genomic_DNA"/>
</dbReference>
<name>A0A8H3EM20_9LECA</name>
<dbReference type="OrthoDB" id="5400435at2759"/>
<gene>
    <name evidence="3" type="ORF">IMSHALPRED_005398</name>
</gene>
<sequence>MGRTLSPAYAGPTFYTSPPASALPIPNFSKRSSTVSSASSDSGSSCTKSKWVSFTSDTNSQDGERALSATQERDKSEDMEPKTTLTVSAQRSPAFEKLAERMREGNVAQVKRNTVHHQKSKILKVKQRQQAIIDRIEQVPAKVITGCTPWEMHDIRDQKSQQSQEMWHLAANNLLLLERSTNHLLQLATQRLQQDLAEQKEILQQRLNDINEQIKEEKNLAGDEMGLISSKMEDSSAGTDEDTTLVYRDIDRGKDHHQEVILPSNLSLVTQDVKSSVEDSDDLAIDDEVKSDQQMPETDESDEAEEEVEDLMEIEDLENGGYYSMEE</sequence>
<reference evidence="3" key="1">
    <citation type="submission" date="2021-03" db="EMBL/GenBank/DDBJ databases">
        <authorList>
            <person name="Tagirdzhanova G."/>
        </authorList>
    </citation>
    <scope>NUCLEOTIDE SEQUENCE</scope>
</reference>
<feature type="compositionally biased region" description="Polar residues" evidence="2">
    <location>
        <begin position="52"/>
        <end position="61"/>
    </location>
</feature>
<organism evidence="3 4">
    <name type="scientific">Imshaugia aleurites</name>
    <dbReference type="NCBI Taxonomy" id="172621"/>
    <lineage>
        <taxon>Eukaryota</taxon>
        <taxon>Fungi</taxon>
        <taxon>Dikarya</taxon>
        <taxon>Ascomycota</taxon>
        <taxon>Pezizomycotina</taxon>
        <taxon>Lecanoromycetes</taxon>
        <taxon>OSLEUM clade</taxon>
        <taxon>Lecanoromycetidae</taxon>
        <taxon>Lecanorales</taxon>
        <taxon>Lecanorineae</taxon>
        <taxon>Parmeliaceae</taxon>
        <taxon>Imshaugia</taxon>
    </lineage>
</organism>
<evidence type="ECO:0000256" key="1">
    <source>
        <dbReference type="SAM" id="Coils"/>
    </source>
</evidence>
<feature type="compositionally biased region" description="Basic and acidic residues" evidence="2">
    <location>
        <begin position="71"/>
        <end position="81"/>
    </location>
</feature>
<dbReference type="GO" id="GO:0016071">
    <property type="term" value="P:mRNA metabolic process"/>
    <property type="evidence" value="ECO:0007669"/>
    <property type="project" value="UniProtKB-ARBA"/>
</dbReference>
<evidence type="ECO:0000313" key="4">
    <source>
        <dbReference type="Proteomes" id="UP000664534"/>
    </source>
</evidence>
<feature type="region of interest" description="Disordered" evidence="2">
    <location>
        <begin position="1"/>
        <end position="93"/>
    </location>
</feature>
<feature type="coiled-coil region" evidence="1">
    <location>
        <begin position="193"/>
        <end position="220"/>
    </location>
</feature>